<dbReference type="KEGG" id="vg:29057189"/>
<gene>
    <name evidence="1" type="ORF">ASESINO_239</name>
</gene>
<dbReference type="EMBL" id="KX397364">
    <property type="protein sequence ID" value="ANZ48252.1"/>
    <property type="molecule type" value="Genomic_DNA"/>
</dbReference>
<dbReference type="Proteomes" id="UP000202181">
    <property type="component" value="Segment"/>
</dbReference>
<name>A0A1B2IAH5_9CAUD</name>
<protein>
    <submittedName>
        <fullName evidence="1">Uncharacterized protein</fullName>
    </submittedName>
</protein>
<evidence type="ECO:0000313" key="2">
    <source>
        <dbReference type="Proteomes" id="UP000202181"/>
    </source>
</evidence>
<proteinExistence type="predicted"/>
<accession>A0A1B2IAH5</accession>
<organism evidence="1 2">
    <name type="scientific">Erwinia phage vB_EamM_Asesino</name>
    <dbReference type="NCBI Taxonomy" id="1883370"/>
    <lineage>
        <taxon>Viruses</taxon>
        <taxon>Duplodnaviria</taxon>
        <taxon>Heunggongvirae</taxon>
        <taxon>Uroviricota</taxon>
        <taxon>Caudoviricetes</taxon>
        <taxon>Chimalliviridae</taxon>
        <taxon>Erskinevirus</taxon>
        <taxon>Erskinevirus asesino</taxon>
    </lineage>
</organism>
<dbReference type="GeneID" id="29057189"/>
<reference evidence="1" key="1">
    <citation type="submission" date="2016-06" db="EMBL/GenBank/DDBJ databases">
        <authorList>
            <person name="Berg J.A."/>
            <person name="Hyde J.R."/>
            <person name="Breakwell D.P."/>
            <person name="Hope S."/>
            <person name="Grose J.H."/>
        </authorList>
    </citation>
    <scope>NUCLEOTIDE SEQUENCE [LARGE SCALE GENOMIC DNA]</scope>
</reference>
<dbReference type="RefSeq" id="YP_009290857.1">
    <property type="nucleotide sequence ID" value="NC_031107.2"/>
</dbReference>
<dbReference type="OrthoDB" id="23685at10239"/>
<keyword evidence="2" id="KW-1185">Reference proteome</keyword>
<evidence type="ECO:0000313" key="1">
    <source>
        <dbReference type="EMBL" id="ANZ48252.1"/>
    </source>
</evidence>
<sequence>MRYQKDIIERLSQGLAGVDQQLSAQFSNAFSANRPDLRTFCNEVNEHYARLLEPSHSSKVIQIGVPERESAIPFWIDDLEAAALPCLRKARTVQ</sequence>